<feature type="active site" evidence="6">
    <location>
        <position position="282"/>
    </location>
</feature>
<keyword evidence="4" id="KW-0064">Aspartyl protease</keyword>
<dbReference type="Gene3D" id="2.40.70.10">
    <property type="entry name" value="Acid Proteases"/>
    <property type="match status" value="2"/>
</dbReference>
<accession>A0A423XC43</accession>
<keyword evidence="2" id="KW-0645">Protease</keyword>
<dbReference type="InParanoid" id="A0A423XC43"/>
<dbReference type="AlphaFoldDB" id="A0A423XC43"/>
<comment type="caution">
    <text evidence="10">The sequence shown here is derived from an EMBL/GenBank/DDBJ whole genome shotgun (WGS) entry which is preliminary data.</text>
</comment>
<keyword evidence="7" id="KW-1015">Disulfide bond</keyword>
<dbReference type="PANTHER" id="PTHR47966:SF65">
    <property type="entry name" value="ASPARTIC-TYPE ENDOPEPTIDASE"/>
    <property type="match status" value="1"/>
</dbReference>
<dbReference type="InterPro" id="IPR033121">
    <property type="entry name" value="PEPTIDASE_A1"/>
</dbReference>
<dbReference type="SUPFAM" id="SSF50630">
    <property type="entry name" value="Acid proteases"/>
    <property type="match status" value="1"/>
</dbReference>
<feature type="disulfide bond" evidence="7">
    <location>
        <begin position="316"/>
        <end position="349"/>
    </location>
</feature>
<feature type="domain" description="Peptidase A1" evidence="9">
    <location>
        <begin position="70"/>
        <end position="388"/>
    </location>
</feature>
<evidence type="ECO:0000256" key="2">
    <source>
        <dbReference type="ARBA" id="ARBA00022670"/>
    </source>
</evidence>
<keyword evidence="11" id="KW-1185">Reference proteome</keyword>
<dbReference type="CDD" id="cd05474">
    <property type="entry name" value="SAP_like"/>
    <property type="match status" value="1"/>
</dbReference>
<feature type="signal peptide" evidence="8">
    <location>
        <begin position="1"/>
        <end position="19"/>
    </location>
</feature>
<dbReference type="Proteomes" id="UP000285146">
    <property type="component" value="Unassembled WGS sequence"/>
</dbReference>
<evidence type="ECO:0000259" key="9">
    <source>
        <dbReference type="PROSITE" id="PS51767"/>
    </source>
</evidence>
<keyword evidence="5" id="KW-0378">Hydrolase</keyword>
<evidence type="ECO:0000256" key="1">
    <source>
        <dbReference type="ARBA" id="ARBA00007447"/>
    </source>
</evidence>
<keyword evidence="3 8" id="KW-0732">Signal</keyword>
<evidence type="ECO:0000256" key="6">
    <source>
        <dbReference type="PIRSR" id="PIRSR601461-1"/>
    </source>
</evidence>
<comment type="similarity">
    <text evidence="1">Belongs to the peptidase A1 family.</text>
</comment>
<gene>
    <name evidence="10" type="ORF">VPNG_04607</name>
</gene>
<evidence type="ECO:0000256" key="4">
    <source>
        <dbReference type="ARBA" id="ARBA00022750"/>
    </source>
</evidence>
<dbReference type="PRINTS" id="PR00792">
    <property type="entry name" value="PEPSIN"/>
</dbReference>
<reference evidence="10 11" key="1">
    <citation type="submission" date="2015-09" db="EMBL/GenBank/DDBJ databases">
        <title>Host preference determinants of Valsa canker pathogens revealed by comparative genomics.</title>
        <authorList>
            <person name="Yin Z."/>
            <person name="Huang L."/>
        </authorList>
    </citation>
    <scope>NUCLEOTIDE SEQUENCE [LARGE SCALE GENOMIC DNA]</scope>
    <source>
        <strain evidence="10 11">SXYLt</strain>
    </source>
</reference>
<dbReference type="Pfam" id="PF00026">
    <property type="entry name" value="Asp"/>
    <property type="match status" value="1"/>
</dbReference>
<evidence type="ECO:0000256" key="3">
    <source>
        <dbReference type="ARBA" id="ARBA00022729"/>
    </source>
</evidence>
<dbReference type="EMBL" id="LKEB01000018">
    <property type="protein sequence ID" value="ROW13588.1"/>
    <property type="molecule type" value="Genomic_DNA"/>
</dbReference>
<name>A0A423XC43_9PEZI</name>
<proteinExistence type="inferred from homology"/>
<evidence type="ECO:0000256" key="8">
    <source>
        <dbReference type="SAM" id="SignalP"/>
    </source>
</evidence>
<sequence length="461" mass="47952">MAFRMSSLLALALPAIATASSVPTRDVVSSTSDSIQSPGFISFPIKHRATKSLSARDATASLVNEDETSYLIELTFGSNAQSVKVAIDTGSNELFVNPNCTDADFAPSIQKECKADGHYDPDTSTSSDVTGEKTEIVYGSGAVILEYVVDSIGIPGTGANLSEVQFGVATTSKDLNEGILGLGFGEGYNLNYSNFIDQLASQKVTNTKAFSVALGNSETAGGNIIFGGVDTKKFSGSLASSDIQDPAKGDIQRYSVQLNSIAFTNSSASTKYDDSDLSIVLDTGSSLCELPTTIVSAMADDFGAVEDDSGLLYVDCAYQSVDGSLDFAFDGVTISVPFKDFILPDGNECVLGVQAFDSTSGITALLGDTFFRSAYVVFDQTNMKISLAQYVNCGTNEQAIPTGKNGVSSFKGECDSNSTSSSSSSGDDSDSSKSAGDITKPVAATSIVGFVTALAALLALF</sequence>
<dbReference type="InterPro" id="IPR033876">
    <property type="entry name" value="SAP-like"/>
</dbReference>
<evidence type="ECO:0000256" key="5">
    <source>
        <dbReference type="ARBA" id="ARBA00022801"/>
    </source>
</evidence>
<protein>
    <recommendedName>
        <fullName evidence="9">Peptidase A1 domain-containing protein</fullName>
    </recommendedName>
</protein>
<dbReference type="OrthoDB" id="771136at2759"/>
<feature type="active site" evidence="6">
    <location>
        <position position="88"/>
    </location>
</feature>
<dbReference type="PANTHER" id="PTHR47966">
    <property type="entry name" value="BETA-SITE APP-CLEAVING ENZYME, ISOFORM A-RELATED"/>
    <property type="match status" value="1"/>
</dbReference>
<dbReference type="InterPro" id="IPR021109">
    <property type="entry name" value="Peptidase_aspartic_dom_sf"/>
</dbReference>
<dbReference type="STRING" id="1230097.A0A423XC43"/>
<evidence type="ECO:0000256" key="7">
    <source>
        <dbReference type="PIRSR" id="PIRSR601461-2"/>
    </source>
</evidence>
<evidence type="ECO:0000313" key="11">
    <source>
        <dbReference type="Proteomes" id="UP000285146"/>
    </source>
</evidence>
<organism evidence="10 11">
    <name type="scientific">Cytospora leucostoma</name>
    <dbReference type="NCBI Taxonomy" id="1230097"/>
    <lineage>
        <taxon>Eukaryota</taxon>
        <taxon>Fungi</taxon>
        <taxon>Dikarya</taxon>
        <taxon>Ascomycota</taxon>
        <taxon>Pezizomycotina</taxon>
        <taxon>Sordariomycetes</taxon>
        <taxon>Sordariomycetidae</taxon>
        <taxon>Diaporthales</taxon>
        <taxon>Cytosporaceae</taxon>
        <taxon>Cytospora</taxon>
    </lineage>
</organism>
<dbReference type="GO" id="GO:0006508">
    <property type="term" value="P:proteolysis"/>
    <property type="evidence" value="ECO:0007669"/>
    <property type="project" value="UniProtKB-KW"/>
</dbReference>
<feature type="chain" id="PRO_5019092532" description="Peptidase A1 domain-containing protein" evidence="8">
    <location>
        <begin position="20"/>
        <end position="461"/>
    </location>
</feature>
<dbReference type="PROSITE" id="PS51767">
    <property type="entry name" value="PEPTIDASE_A1"/>
    <property type="match status" value="1"/>
</dbReference>
<dbReference type="GO" id="GO:0004190">
    <property type="term" value="F:aspartic-type endopeptidase activity"/>
    <property type="evidence" value="ECO:0007669"/>
    <property type="project" value="UniProtKB-KW"/>
</dbReference>
<evidence type="ECO:0000313" key="10">
    <source>
        <dbReference type="EMBL" id="ROW13588.1"/>
    </source>
</evidence>
<dbReference type="InterPro" id="IPR001461">
    <property type="entry name" value="Aspartic_peptidase_A1"/>
</dbReference>